<dbReference type="AlphaFoldDB" id="A0A089HLQ7"/>
<proteinExistence type="inferred from homology"/>
<comment type="similarity">
    <text evidence="1">Belongs to the glycosyl hydrolase 3 family.</text>
</comment>
<dbReference type="GO" id="GO:0009254">
    <property type="term" value="P:peptidoglycan turnover"/>
    <property type="evidence" value="ECO:0007669"/>
    <property type="project" value="TreeGrafter"/>
</dbReference>
<evidence type="ECO:0000256" key="1">
    <source>
        <dbReference type="ARBA" id="ARBA00005336"/>
    </source>
</evidence>
<organism evidence="5 6">
    <name type="scientific">Paenibacillus durus</name>
    <name type="common">Paenibacillus azotofixans</name>
    <dbReference type="NCBI Taxonomy" id="44251"/>
    <lineage>
        <taxon>Bacteria</taxon>
        <taxon>Bacillati</taxon>
        <taxon>Bacillota</taxon>
        <taxon>Bacilli</taxon>
        <taxon>Bacillales</taxon>
        <taxon>Paenibacillaceae</taxon>
        <taxon>Paenibacillus</taxon>
    </lineage>
</organism>
<dbReference type="EMBL" id="CP009288">
    <property type="protein sequence ID" value="AIQ12017.1"/>
    <property type="molecule type" value="Genomic_DNA"/>
</dbReference>
<dbReference type="Pfam" id="PF00933">
    <property type="entry name" value="Glyco_hydro_3"/>
    <property type="match status" value="1"/>
</dbReference>
<protein>
    <submittedName>
        <fullName evidence="5">Beta-glucosidase</fullName>
    </submittedName>
</protein>
<evidence type="ECO:0000256" key="3">
    <source>
        <dbReference type="ARBA" id="ARBA00023295"/>
    </source>
</evidence>
<keyword evidence="3" id="KW-0326">Glycosidase</keyword>
<dbReference type="InterPro" id="IPR036962">
    <property type="entry name" value="Glyco_hydro_3_N_sf"/>
</dbReference>
<keyword evidence="6" id="KW-1185">Reference proteome</keyword>
<name>A0A089HLQ7_PAEDU</name>
<feature type="domain" description="Glycoside hydrolase family 3 N-terminal" evidence="4">
    <location>
        <begin position="3"/>
        <end position="325"/>
    </location>
</feature>
<dbReference type="PANTHER" id="PTHR30480:SF16">
    <property type="entry name" value="GLYCOSIDE HYDROLASE FAMILY 3 DOMAIN PROTEIN"/>
    <property type="match status" value="1"/>
</dbReference>
<evidence type="ECO:0000313" key="6">
    <source>
        <dbReference type="Proteomes" id="UP000029409"/>
    </source>
</evidence>
<dbReference type="Gene3D" id="3.40.50.1700">
    <property type="entry name" value="Glycoside hydrolase family 3 C-terminal domain"/>
    <property type="match status" value="1"/>
</dbReference>
<dbReference type="Gene3D" id="3.20.20.300">
    <property type="entry name" value="Glycoside hydrolase, family 3, N-terminal domain"/>
    <property type="match status" value="1"/>
</dbReference>
<dbReference type="GO" id="GO:0005975">
    <property type="term" value="P:carbohydrate metabolic process"/>
    <property type="evidence" value="ECO:0007669"/>
    <property type="project" value="InterPro"/>
</dbReference>
<dbReference type="KEGG" id="pdu:PDUR_08790"/>
<keyword evidence="2" id="KW-0378">Hydrolase</keyword>
<dbReference type="InterPro" id="IPR017853">
    <property type="entry name" value="GH"/>
</dbReference>
<dbReference type="GO" id="GO:0004563">
    <property type="term" value="F:beta-N-acetylhexosaminidase activity"/>
    <property type="evidence" value="ECO:0007669"/>
    <property type="project" value="UniProtKB-EC"/>
</dbReference>
<dbReference type="InterPro" id="IPR001764">
    <property type="entry name" value="Glyco_hydro_3_N"/>
</dbReference>
<dbReference type="STRING" id="44251.PDUR_08790"/>
<dbReference type="NCBIfam" id="NF003740">
    <property type="entry name" value="PRK05337.1"/>
    <property type="match status" value="1"/>
</dbReference>
<dbReference type="SUPFAM" id="SSF51445">
    <property type="entry name" value="(Trans)glycosidases"/>
    <property type="match status" value="1"/>
</dbReference>
<dbReference type="InterPro" id="IPR036881">
    <property type="entry name" value="Glyco_hydro_3_C_sf"/>
</dbReference>
<dbReference type="PANTHER" id="PTHR30480">
    <property type="entry name" value="BETA-HEXOSAMINIDASE-RELATED"/>
    <property type="match status" value="1"/>
</dbReference>
<dbReference type="eggNOG" id="COG1472">
    <property type="taxonomic scope" value="Bacteria"/>
</dbReference>
<evidence type="ECO:0000259" key="4">
    <source>
        <dbReference type="Pfam" id="PF00933"/>
    </source>
</evidence>
<reference evidence="5 6" key="1">
    <citation type="submission" date="2014-08" db="EMBL/GenBank/DDBJ databases">
        <title>Comparative genomics of the Paenibacillus odorifer group.</title>
        <authorList>
            <person name="den Bakker H.C."/>
            <person name="Tsai Y.-C."/>
            <person name="Martin N."/>
            <person name="Korlach J."/>
            <person name="Wiedmann M."/>
        </authorList>
    </citation>
    <scope>NUCLEOTIDE SEQUENCE [LARGE SCALE GENOMIC DNA]</scope>
    <source>
        <strain evidence="5 6">DSM 1735</strain>
    </source>
</reference>
<accession>A0A089HLQ7</accession>
<dbReference type="InterPro" id="IPR050226">
    <property type="entry name" value="NagZ_Beta-hexosaminidase"/>
</dbReference>
<gene>
    <name evidence="5" type="ORF">PDUR_08790</name>
</gene>
<evidence type="ECO:0000313" key="5">
    <source>
        <dbReference type="EMBL" id="AIQ12017.1"/>
    </source>
</evidence>
<evidence type="ECO:0000256" key="2">
    <source>
        <dbReference type="ARBA" id="ARBA00022801"/>
    </source>
</evidence>
<dbReference type="Proteomes" id="UP000029409">
    <property type="component" value="Chromosome"/>
</dbReference>
<sequence length="582" mass="61650">MSLRDKIGQMLICGFEGTSMDGDLRRLVTDNNIGGVIYFARNVESPAQIARLTADLQDAAAQSGTAPLWITIDQEGGMVARITEGVALMPGGMAIAAAGSEQDAYLAAYTSGRELAAMGINLNYAPVLDVNNNPRNPVIGVRSFGESPEKVARFGAETLRGFQDAGVAATAKHFPGHGDTDVDSHLDLPIVPHDRERMEEVELKPFREAIRAGVDAIMSAHIYFPALETRKLPVTLSRAALTGLLREELGFRGIIMTDCMEMNAIAEHFGTVEASVMAVEAGADLVLVSHRLDRQLGAIGAIELAVKEGKLSAERIDESVRRLLAMKLWRGVLGNRLSPEGQPGNPAASIPVDIDPVIIIPDPIDPVVGIPEASGSASGDTIQSASFTADLSILNSPEHREIARRISEASMTLVRHGLPMLPLGGERTLVITIAPAVATLVDESMTAGAGLGSALKRHGLDCGEVVIPPSEIAGSLDSLIREAVSGGYGHFVVGTYNAQFDAAQISLVKSLLALRKPLAVAALRNPYDLLAFPEVQVYAASYGSRPLALDSMAKALLGLIPFRGRLPVSLGELHPAGWGLEL</sequence>